<evidence type="ECO:0000313" key="2">
    <source>
        <dbReference type="Proteomes" id="UP000059074"/>
    </source>
</evidence>
<reference evidence="1 2" key="1">
    <citation type="submission" date="2015-10" db="EMBL/GenBank/DDBJ databases">
        <title>Transcriptomic analysis of a linuron degrading triple-species bacterial consortium.</title>
        <authorList>
            <person name="Albers P."/>
        </authorList>
    </citation>
    <scope>NUCLEOTIDE SEQUENCE [LARGE SCALE GENOMIC DNA]</scope>
    <source>
        <strain evidence="1 2">WDL6</strain>
    </source>
</reference>
<dbReference type="STRING" id="121290.APY04_2059"/>
<sequence length="38" mass="3912">MFDANGGSIPSWQWIISSDKIKKNGVGGGANAAYASRG</sequence>
<accession>A0A109BE83</accession>
<dbReference type="AlphaFoldDB" id="A0A109BE83"/>
<protein>
    <submittedName>
        <fullName evidence="1">Uncharacterized protein</fullName>
    </submittedName>
</protein>
<proteinExistence type="predicted"/>
<gene>
    <name evidence="1" type="ORF">APY04_2059</name>
</gene>
<name>A0A109BE83_HYPSL</name>
<evidence type="ECO:0000313" key="1">
    <source>
        <dbReference type="EMBL" id="KWT67072.1"/>
    </source>
</evidence>
<dbReference type="Proteomes" id="UP000059074">
    <property type="component" value="Unassembled WGS sequence"/>
</dbReference>
<dbReference type="EMBL" id="LMTR01000066">
    <property type="protein sequence ID" value="KWT67072.1"/>
    <property type="molecule type" value="Genomic_DNA"/>
</dbReference>
<keyword evidence="2" id="KW-1185">Reference proteome</keyword>
<organism evidence="1 2">
    <name type="scientific">Hyphomicrobium sulfonivorans</name>
    <dbReference type="NCBI Taxonomy" id="121290"/>
    <lineage>
        <taxon>Bacteria</taxon>
        <taxon>Pseudomonadati</taxon>
        <taxon>Pseudomonadota</taxon>
        <taxon>Alphaproteobacteria</taxon>
        <taxon>Hyphomicrobiales</taxon>
        <taxon>Hyphomicrobiaceae</taxon>
        <taxon>Hyphomicrobium</taxon>
    </lineage>
</organism>
<comment type="caution">
    <text evidence="1">The sequence shown here is derived from an EMBL/GenBank/DDBJ whole genome shotgun (WGS) entry which is preliminary data.</text>
</comment>